<evidence type="ECO:0000256" key="4">
    <source>
        <dbReference type="ARBA" id="ARBA00022679"/>
    </source>
</evidence>
<evidence type="ECO:0000256" key="7">
    <source>
        <dbReference type="SAM" id="MobiDB-lite"/>
    </source>
</evidence>
<reference evidence="10 11" key="1">
    <citation type="submission" date="2022-10" db="EMBL/GenBank/DDBJ databases">
        <title>Chitinophaga nivalis PC15 sp. nov., isolated from Pyeongchang county, South Korea.</title>
        <authorList>
            <person name="Trinh H.N."/>
        </authorList>
    </citation>
    <scope>NUCLEOTIDE SEQUENCE [LARGE SCALE GENOMIC DNA]</scope>
    <source>
        <strain evidence="10 11">PC14</strain>
    </source>
</reference>
<dbReference type="Proteomes" id="UP001207742">
    <property type="component" value="Unassembled WGS sequence"/>
</dbReference>
<dbReference type="Pfam" id="PF02518">
    <property type="entry name" value="HATPase_c"/>
    <property type="match status" value="1"/>
</dbReference>
<dbReference type="RefSeq" id="WP_264731443.1">
    <property type="nucleotide sequence ID" value="NZ_JAPDNR010000001.1"/>
</dbReference>
<dbReference type="EMBL" id="JAPDNS010000001">
    <property type="protein sequence ID" value="MCW3485255.1"/>
    <property type="molecule type" value="Genomic_DNA"/>
</dbReference>
<dbReference type="InterPro" id="IPR011990">
    <property type="entry name" value="TPR-like_helical_dom_sf"/>
</dbReference>
<dbReference type="EC" id="2.7.13.3" evidence="2"/>
<accession>A0ABT3IMR1</accession>
<evidence type="ECO:0000256" key="5">
    <source>
        <dbReference type="ARBA" id="ARBA00022777"/>
    </source>
</evidence>
<comment type="catalytic activity">
    <reaction evidence="1">
        <text>ATP + protein L-histidine = ADP + protein N-phospho-L-histidine.</text>
        <dbReference type="EC" id="2.7.13.3"/>
    </reaction>
</comment>
<keyword evidence="5 10" id="KW-0418">Kinase</keyword>
<feature type="region of interest" description="Disordered" evidence="7">
    <location>
        <begin position="1"/>
        <end position="23"/>
    </location>
</feature>
<name>A0ABT3IMR1_9BACT</name>
<sequence length="662" mass="75370">MKQKEPTTYHLSSLPAGRFNTRQSPGRRQYNIWKSLILTGVIICQTGMLHASHLPPDSMVYTDQLHQRAVAALQKNLDTTWYYAIRSRDLATRRQYAKGIADAWQVLGSYYELCHNKYLSVRYYTDALQAYTQQQYLPGTGRLYAHLGTYYQQSGQSAMAATYAHKAMATSRQLPDDLTRAFILTRYASIFLNDPGKKDSVQWALTSARNSCTRYRDTAGLLQLEQLQIQQLLAQHDTATAIHQLNDLHTRATATGYYYPAVQAARLLTAISARRQQPDTIQYMTLMVQAAQAGGYREQMMPVAIQLADWYTRQGKPDSALPYNQLLLNILDKKEADKTNGEMDYLSYYLQQHNLHSLQLQQDIQQSRLHRLQLENRNRFLLTACLIILLVLAALAEIYFFRAYRRTHKDARLLGIKNREILEKNTLLLSHDDFKNKLVSVIAHDSRAPLSNVINITTFLRKEMLSPDEAAEWMMEVEHATGYTLQIFDNILTWISSQVAGFVYEPESCKPADMVPEVVRFLSGMINAKHLQVIINIPGTTTVWANREMLQFIHRNFIHNAIKFSPVSSTLRILAETDKDRVTLSVTDEGPGIPPDLLPNLFEFNHKKGSKNEQQGAGLALIICRDFISKMGGQLQVTNLPEKGARFSYTLPPANPHQLLPS</sequence>
<feature type="domain" description="Histidine kinase" evidence="9">
    <location>
        <begin position="441"/>
        <end position="655"/>
    </location>
</feature>
<comment type="caution">
    <text evidence="10">The sequence shown here is derived from an EMBL/GenBank/DDBJ whole genome shotgun (WGS) entry which is preliminary data.</text>
</comment>
<keyword evidence="11" id="KW-1185">Reference proteome</keyword>
<evidence type="ECO:0000313" key="10">
    <source>
        <dbReference type="EMBL" id="MCW3485255.1"/>
    </source>
</evidence>
<evidence type="ECO:0000256" key="3">
    <source>
        <dbReference type="ARBA" id="ARBA00022553"/>
    </source>
</evidence>
<dbReference type="SUPFAM" id="SSF48452">
    <property type="entry name" value="TPR-like"/>
    <property type="match status" value="1"/>
</dbReference>
<proteinExistence type="predicted"/>
<dbReference type="CDD" id="cd00082">
    <property type="entry name" value="HisKA"/>
    <property type="match status" value="1"/>
</dbReference>
<dbReference type="SUPFAM" id="SSF55874">
    <property type="entry name" value="ATPase domain of HSP90 chaperone/DNA topoisomerase II/histidine kinase"/>
    <property type="match status" value="1"/>
</dbReference>
<feature type="transmembrane region" description="Helical" evidence="8">
    <location>
        <begin position="380"/>
        <end position="401"/>
    </location>
</feature>
<dbReference type="InterPro" id="IPR005467">
    <property type="entry name" value="His_kinase_dom"/>
</dbReference>
<gene>
    <name evidence="10" type="ORF">OL497_15200</name>
</gene>
<dbReference type="PROSITE" id="PS50109">
    <property type="entry name" value="HIS_KIN"/>
    <property type="match status" value="1"/>
</dbReference>
<dbReference type="SMART" id="SM00387">
    <property type="entry name" value="HATPase_c"/>
    <property type="match status" value="1"/>
</dbReference>
<keyword evidence="6" id="KW-0902">Two-component regulatory system</keyword>
<dbReference type="SUPFAM" id="SSF47384">
    <property type="entry name" value="Homodimeric domain of signal transducing histidine kinase"/>
    <property type="match status" value="1"/>
</dbReference>
<dbReference type="InterPro" id="IPR003661">
    <property type="entry name" value="HisK_dim/P_dom"/>
</dbReference>
<dbReference type="Gene3D" id="1.10.287.130">
    <property type="match status" value="1"/>
</dbReference>
<protein>
    <recommendedName>
        <fullName evidence="2">histidine kinase</fullName>
        <ecNumber evidence="2">2.7.13.3</ecNumber>
    </recommendedName>
</protein>
<evidence type="ECO:0000259" key="9">
    <source>
        <dbReference type="PROSITE" id="PS50109"/>
    </source>
</evidence>
<dbReference type="Gene3D" id="3.30.565.10">
    <property type="entry name" value="Histidine kinase-like ATPase, C-terminal domain"/>
    <property type="match status" value="1"/>
</dbReference>
<dbReference type="InterPro" id="IPR003594">
    <property type="entry name" value="HATPase_dom"/>
</dbReference>
<organism evidence="10 11">
    <name type="scientific">Chitinophaga nivalis</name>
    <dbReference type="NCBI Taxonomy" id="2991709"/>
    <lineage>
        <taxon>Bacteria</taxon>
        <taxon>Pseudomonadati</taxon>
        <taxon>Bacteroidota</taxon>
        <taxon>Chitinophagia</taxon>
        <taxon>Chitinophagales</taxon>
        <taxon>Chitinophagaceae</taxon>
        <taxon>Chitinophaga</taxon>
    </lineage>
</organism>
<dbReference type="PANTHER" id="PTHR43711:SF1">
    <property type="entry name" value="HISTIDINE KINASE 1"/>
    <property type="match status" value="1"/>
</dbReference>
<keyword evidence="8" id="KW-1133">Transmembrane helix</keyword>
<keyword evidence="3" id="KW-0597">Phosphoprotein</keyword>
<evidence type="ECO:0000256" key="6">
    <source>
        <dbReference type="ARBA" id="ARBA00023012"/>
    </source>
</evidence>
<dbReference type="InterPro" id="IPR004358">
    <property type="entry name" value="Sig_transdc_His_kin-like_C"/>
</dbReference>
<evidence type="ECO:0000256" key="1">
    <source>
        <dbReference type="ARBA" id="ARBA00000085"/>
    </source>
</evidence>
<dbReference type="GO" id="GO:0016301">
    <property type="term" value="F:kinase activity"/>
    <property type="evidence" value="ECO:0007669"/>
    <property type="project" value="UniProtKB-KW"/>
</dbReference>
<evidence type="ECO:0000256" key="2">
    <source>
        <dbReference type="ARBA" id="ARBA00012438"/>
    </source>
</evidence>
<evidence type="ECO:0000313" key="11">
    <source>
        <dbReference type="Proteomes" id="UP001207742"/>
    </source>
</evidence>
<evidence type="ECO:0000256" key="8">
    <source>
        <dbReference type="SAM" id="Phobius"/>
    </source>
</evidence>
<keyword evidence="4" id="KW-0808">Transferase</keyword>
<dbReference type="InterPro" id="IPR036890">
    <property type="entry name" value="HATPase_C_sf"/>
</dbReference>
<dbReference type="InterPro" id="IPR036097">
    <property type="entry name" value="HisK_dim/P_sf"/>
</dbReference>
<dbReference type="Gene3D" id="1.25.40.10">
    <property type="entry name" value="Tetratricopeptide repeat domain"/>
    <property type="match status" value="1"/>
</dbReference>
<keyword evidence="8" id="KW-0812">Transmembrane</keyword>
<keyword evidence="8" id="KW-0472">Membrane</keyword>
<dbReference type="CDD" id="cd00075">
    <property type="entry name" value="HATPase"/>
    <property type="match status" value="1"/>
</dbReference>
<dbReference type="InterPro" id="IPR050736">
    <property type="entry name" value="Sensor_HK_Regulatory"/>
</dbReference>
<dbReference type="PANTHER" id="PTHR43711">
    <property type="entry name" value="TWO-COMPONENT HISTIDINE KINASE"/>
    <property type="match status" value="1"/>
</dbReference>
<dbReference type="PRINTS" id="PR00344">
    <property type="entry name" value="BCTRLSENSOR"/>
</dbReference>